<feature type="compositionally biased region" description="Polar residues" evidence="2">
    <location>
        <begin position="67"/>
        <end position="76"/>
    </location>
</feature>
<dbReference type="Proteomes" id="UP000053927">
    <property type="component" value="Unassembled WGS sequence"/>
</dbReference>
<dbReference type="RefSeq" id="XP_007311840.1">
    <property type="nucleotide sequence ID" value="XM_007311778.1"/>
</dbReference>
<evidence type="ECO:0000256" key="1">
    <source>
        <dbReference type="SAM" id="Coils"/>
    </source>
</evidence>
<feature type="region of interest" description="Disordered" evidence="2">
    <location>
        <begin position="237"/>
        <end position="272"/>
    </location>
</feature>
<evidence type="ECO:0000313" key="3">
    <source>
        <dbReference type="EMBL" id="EIM79065.1"/>
    </source>
</evidence>
<sequence length="377" mass="42090">MGPKPSRGTARGAAASSSNRGTGGTGRQTRQQRRTSDTDVEGYLHDDDDGEDPEQPAKGSDSEHTEGSNNPLAQTPPSVPTIPANAEKISPQQSGEPKNVSDSQVRRPESDRDPDHSTETSSGAHRAEGASGLTETGRDRRSPERRSQTEADPNPNRDPLVAKITVIVSDARKLAKTTTALGRSTAESIKKQNAVLQEYSNRLLDSQDAVDNQLAKMYSLMDELDATIEDDGRYHIVDQDSARESKDLDERTPPPRPTDKGKGRDDRERTASVDLFKRLPGETDADYRRRKIVVHEQLDRDEDVAEELQAENRERLRAERTLKALRLTRREWKAKAKRHTVLESGILEGFMVQHQSAHQWKETYLPIEVDLEMTTMK</sequence>
<accession>R7RWB8</accession>
<reference evidence="4" key="1">
    <citation type="journal article" date="2012" name="Science">
        <title>The Paleozoic origin of enzymatic lignin decomposition reconstructed from 31 fungal genomes.</title>
        <authorList>
            <person name="Floudas D."/>
            <person name="Binder M."/>
            <person name="Riley R."/>
            <person name="Barry K."/>
            <person name="Blanchette R.A."/>
            <person name="Henrissat B."/>
            <person name="Martinez A.T."/>
            <person name="Otillar R."/>
            <person name="Spatafora J.W."/>
            <person name="Yadav J.S."/>
            <person name="Aerts A."/>
            <person name="Benoit I."/>
            <person name="Boyd A."/>
            <person name="Carlson A."/>
            <person name="Copeland A."/>
            <person name="Coutinho P.M."/>
            <person name="de Vries R.P."/>
            <person name="Ferreira P."/>
            <person name="Findley K."/>
            <person name="Foster B."/>
            <person name="Gaskell J."/>
            <person name="Glotzer D."/>
            <person name="Gorecki P."/>
            <person name="Heitman J."/>
            <person name="Hesse C."/>
            <person name="Hori C."/>
            <person name="Igarashi K."/>
            <person name="Jurgens J.A."/>
            <person name="Kallen N."/>
            <person name="Kersten P."/>
            <person name="Kohler A."/>
            <person name="Kuees U."/>
            <person name="Kumar T.K.A."/>
            <person name="Kuo A."/>
            <person name="LaButti K."/>
            <person name="Larrondo L.F."/>
            <person name="Lindquist E."/>
            <person name="Ling A."/>
            <person name="Lombard V."/>
            <person name="Lucas S."/>
            <person name="Lundell T."/>
            <person name="Martin R."/>
            <person name="McLaughlin D.J."/>
            <person name="Morgenstern I."/>
            <person name="Morin E."/>
            <person name="Murat C."/>
            <person name="Nagy L.G."/>
            <person name="Nolan M."/>
            <person name="Ohm R.A."/>
            <person name="Patyshakuliyeva A."/>
            <person name="Rokas A."/>
            <person name="Ruiz-Duenas F.J."/>
            <person name="Sabat G."/>
            <person name="Salamov A."/>
            <person name="Samejima M."/>
            <person name="Schmutz J."/>
            <person name="Slot J.C."/>
            <person name="St John F."/>
            <person name="Stenlid J."/>
            <person name="Sun H."/>
            <person name="Sun S."/>
            <person name="Syed K."/>
            <person name="Tsang A."/>
            <person name="Wiebenga A."/>
            <person name="Young D."/>
            <person name="Pisabarro A."/>
            <person name="Eastwood D.C."/>
            <person name="Martin F."/>
            <person name="Cullen D."/>
            <person name="Grigoriev I.V."/>
            <person name="Hibbett D.S."/>
        </authorList>
    </citation>
    <scope>NUCLEOTIDE SEQUENCE [LARGE SCALE GENOMIC DNA]</scope>
    <source>
        <strain evidence="4">FP-91666</strain>
    </source>
</reference>
<dbReference type="EMBL" id="JH687416">
    <property type="protein sequence ID" value="EIM79065.1"/>
    <property type="molecule type" value="Genomic_DNA"/>
</dbReference>
<feature type="compositionally biased region" description="Basic and acidic residues" evidence="2">
    <location>
        <begin position="34"/>
        <end position="45"/>
    </location>
</feature>
<feature type="compositionally biased region" description="Basic and acidic residues" evidence="2">
    <location>
        <begin position="104"/>
        <end position="118"/>
    </location>
</feature>
<protein>
    <submittedName>
        <fullName evidence="3">Uncharacterized protein</fullName>
    </submittedName>
</protein>
<evidence type="ECO:0000313" key="4">
    <source>
        <dbReference type="Proteomes" id="UP000053927"/>
    </source>
</evidence>
<keyword evidence="4" id="KW-1185">Reference proteome</keyword>
<proteinExistence type="predicted"/>
<feature type="region of interest" description="Disordered" evidence="2">
    <location>
        <begin position="1"/>
        <end position="161"/>
    </location>
</feature>
<name>R7RWB8_STEHR</name>
<organism evidence="3 4">
    <name type="scientific">Stereum hirsutum (strain FP-91666)</name>
    <name type="common">White-rot fungus</name>
    <dbReference type="NCBI Taxonomy" id="721885"/>
    <lineage>
        <taxon>Eukaryota</taxon>
        <taxon>Fungi</taxon>
        <taxon>Dikarya</taxon>
        <taxon>Basidiomycota</taxon>
        <taxon>Agaricomycotina</taxon>
        <taxon>Agaricomycetes</taxon>
        <taxon>Russulales</taxon>
        <taxon>Stereaceae</taxon>
        <taxon>Stereum</taxon>
    </lineage>
</organism>
<feature type="coiled-coil region" evidence="1">
    <location>
        <begin position="308"/>
        <end position="335"/>
    </location>
</feature>
<dbReference type="GeneID" id="18802513"/>
<dbReference type="KEGG" id="shs:STEHIDRAFT_164045"/>
<feature type="compositionally biased region" description="Low complexity" evidence="2">
    <location>
        <begin position="1"/>
        <end position="20"/>
    </location>
</feature>
<gene>
    <name evidence="3" type="ORF">STEHIDRAFT_164045</name>
</gene>
<evidence type="ECO:0000256" key="2">
    <source>
        <dbReference type="SAM" id="MobiDB-lite"/>
    </source>
</evidence>
<feature type="compositionally biased region" description="Basic and acidic residues" evidence="2">
    <location>
        <begin position="136"/>
        <end position="149"/>
    </location>
</feature>
<dbReference type="AlphaFoldDB" id="R7RWB8"/>
<keyword evidence="1" id="KW-0175">Coiled coil</keyword>
<feature type="compositionally biased region" description="Polar residues" evidence="2">
    <location>
        <begin position="90"/>
        <end position="103"/>
    </location>
</feature>